<evidence type="ECO:0000256" key="1">
    <source>
        <dbReference type="SAM" id="SignalP"/>
    </source>
</evidence>
<feature type="signal peptide" evidence="1">
    <location>
        <begin position="1"/>
        <end position="20"/>
    </location>
</feature>
<dbReference type="AlphaFoldDB" id="A0A7W4UDM7"/>
<comment type="caution">
    <text evidence="2">The sequence shown here is derived from an EMBL/GenBank/DDBJ whole genome shotgun (WGS) entry which is preliminary data.</text>
</comment>
<sequence>MTRRTTLGAVAGVLALGALAAARSRRGAVRDRWHVVTIHRDPADVDVTPTARPRPLAELGEAVELRVSAAPGDRGAELAARVRPDSGLSGSDARDLDEHVRRALRDTRCLLETGEVLRPDDLGTSRATLTNVPLRLALRKAKTGGRL</sequence>
<dbReference type="Proteomes" id="UP000518206">
    <property type="component" value="Unassembled WGS sequence"/>
</dbReference>
<gene>
    <name evidence="2" type="ORF">FHR80_000619</name>
</gene>
<protein>
    <submittedName>
        <fullName evidence="2">Uncharacterized protein</fullName>
    </submittedName>
</protein>
<reference evidence="2 3" key="1">
    <citation type="submission" date="2020-08" db="EMBL/GenBank/DDBJ databases">
        <title>The Agave Microbiome: Exploring the role of microbial communities in plant adaptations to desert environments.</title>
        <authorList>
            <person name="Partida-Martinez L.P."/>
        </authorList>
    </citation>
    <scope>NUCLEOTIDE SEQUENCE [LARGE SCALE GENOMIC DNA]</scope>
    <source>
        <strain evidence="2 3">RAS26</strain>
    </source>
</reference>
<dbReference type="EMBL" id="JACHVX010000001">
    <property type="protein sequence ID" value="MBB2921725.1"/>
    <property type="molecule type" value="Genomic_DNA"/>
</dbReference>
<evidence type="ECO:0000313" key="2">
    <source>
        <dbReference type="EMBL" id="MBB2921725.1"/>
    </source>
</evidence>
<feature type="chain" id="PRO_5039093924" evidence="1">
    <location>
        <begin position="21"/>
        <end position="147"/>
    </location>
</feature>
<accession>A0A7W4UDM7</accession>
<proteinExistence type="predicted"/>
<name>A0A7W4UDM7_9CELL</name>
<dbReference type="RefSeq" id="WP_183294695.1">
    <property type="nucleotide sequence ID" value="NZ_JACHVX010000001.1"/>
</dbReference>
<keyword evidence="1" id="KW-0732">Signal</keyword>
<reference evidence="2 3" key="2">
    <citation type="submission" date="2020-08" db="EMBL/GenBank/DDBJ databases">
        <authorList>
            <person name="Partida-Martinez L."/>
            <person name="Huntemann M."/>
            <person name="Clum A."/>
            <person name="Wang J."/>
            <person name="Palaniappan K."/>
            <person name="Ritter S."/>
            <person name="Chen I.-M."/>
            <person name="Stamatis D."/>
            <person name="Reddy T."/>
            <person name="O'Malley R."/>
            <person name="Daum C."/>
            <person name="Shapiro N."/>
            <person name="Ivanova N."/>
            <person name="Kyrpides N."/>
            <person name="Woyke T."/>
        </authorList>
    </citation>
    <scope>NUCLEOTIDE SEQUENCE [LARGE SCALE GENOMIC DNA]</scope>
    <source>
        <strain evidence="2 3">RAS26</strain>
    </source>
</reference>
<evidence type="ECO:0000313" key="3">
    <source>
        <dbReference type="Proteomes" id="UP000518206"/>
    </source>
</evidence>
<organism evidence="2 3">
    <name type="scientific">Cellulomonas cellasea</name>
    <dbReference type="NCBI Taxonomy" id="43670"/>
    <lineage>
        <taxon>Bacteria</taxon>
        <taxon>Bacillati</taxon>
        <taxon>Actinomycetota</taxon>
        <taxon>Actinomycetes</taxon>
        <taxon>Micrococcales</taxon>
        <taxon>Cellulomonadaceae</taxon>
        <taxon>Cellulomonas</taxon>
    </lineage>
</organism>